<keyword evidence="2" id="KW-1185">Reference proteome</keyword>
<name>A0AAV4UX79_9ARAC</name>
<evidence type="ECO:0000313" key="1">
    <source>
        <dbReference type="EMBL" id="GIY62300.1"/>
    </source>
</evidence>
<gene>
    <name evidence="1" type="ORF">CDAR_497981</name>
</gene>
<accession>A0AAV4UX79</accession>
<organism evidence="1 2">
    <name type="scientific">Caerostris darwini</name>
    <dbReference type="NCBI Taxonomy" id="1538125"/>
    <lineage>
        <taxon>Eukaryota</taxon>
        <taxon>Metazoa</taxon>
        <taxon>Ecdysozoa</taxon>
        <taxon>Arthropoda</taxon>
        <taxon>Chelicerata</taxon>
        <taxon>Arachnida</taxon>
        <taxon>Araneae</taxon>
        <taxon>Araneomorphae</taxon>
        <taxon>Entelegynae</taxon>
        <taxon>Araneoidea</taxon>
        <taxon>Araneidae</taxon>
        <taxon>Caerostris</taxon>
    </lineage>
</organism>
<reference evidence="1 2" key="1">
    <citation type="submission" date="2021-06" db="EMBL/GenBank/DDBJ databases">
        <title>Caerostris darwini draft genome.</title>
        <authorList>
            <person name="Kono N."/>
            <person name="Arakawa K."/>
        </authorList>
    </citation>
    <scope>NUCLEOTIDE SEQUENCE [LARGE SCALE GENOMIC DNA]</scope>
</reference>
<comment type="caution">
    <text evidence="1">The sequence shown here is derived from an EMBL/GenBank/DDBJ whole genome shotgun (WGS) entry which is preliminary data.</text>
</comment>
<evidence type="ECO:0000313" key="2">
    <source>
        <dbReference type="Proteomes" id="UP001054837"/>
    </source>
</evidence>
<dbReference type="EMBL" id="BPLQ01012073">
    <property type="protein sequence ID" value="GIY62300.1"/>
    <property type="molecule type" value="Genomic_DNA"/>
</dbReference>
<dbReference type="AlphaFoldDB" id="A0AAV4UX79"/>
<sequence length="154" mass="16882">MLSAIINYMTQYRLPSICSGPSKGELDLDEGEGWRWGVSGPLEGSALLGRDSLLAFHMQTESEAWFQYHYLMLSVSQIWHQISQTGITNSKLTCVSQTDITNSKLTCVSQTGITNSKLIYVSQTGITNSKLTCVSQTGNANSKLTCVSPTNTDY</sequence>
<proteinExistence type="predicted"/>
<protein>
    <submittedName>
        <fullName evidence="1">Uncharacterized protein</fullName>
    </submittedName>
</protein>
<dbReference type="Proteomes" id="UP001054837">
    <property type="component" value="Unassembled WGS sequence"/>
</dbReference>